<dbReference type="Pfam" id="PF12840">
    <property type="entry name" value="HTH_20"/>
    <property type="match status" value="1"/>
</dbReference>
<sequence>MHEEQLNLAFSALADPTRRAILARLTHGQASVLELAEPFQMTLPAVSKHLKVLERAGLITRGREAQWRPCRLAPEPIKAIAGWIEPYRKYWEGSFDRLDDYLAEIQEGKSDDGIN</sequence>
<organism evidence="1 2">
    <name type="scientific">Paradevosia tibetensis</name>
    <dbReference type="NCBI Taxonomy" id="1447062"/>
    <lineage>
        <taxon>Bacteria</taxon>
        <taxon>Pseudomonadati</taxon>
        <taxon>Pseudomonadota</taxon>
        <taxon>Alphaproteobacteria</taxon>
        <taxon>Hyphomicrobiales</taxon>
        <taxon>Devosiaceae</taxon>
        <taxon>Paradevosia</taxon>
    </lineage>
</organism>
<proteinExistence type="predicted"/>
<evidence type="ECO:0000313" key="2">
    <source>
        <dbReference type="Proteomes" id="UP000321062"/>
    </source>
</evidence>
<name>A0A5B9DN91_9HYPH</name>
<protein>
    <submittedName>
        <fullName evidence="1">Winged helix-turn-helix transcriptional regulator</fullName>
    </submittedName>
</protein>
<dbReference type="Gene3D" id="1.10.10.10">
    <property type="entry name" value="Winged helix-like DNA-binding domain superfamily/Winged helix DNA-binding domain"/>
    <property type="match status" value="1"/>
</dbReference>
<dbReference type="SMART" id="SM00418">
    <property type="entry name" value="HTH_ARSR"/>
    <property type="match status" value="1"/>
</dbReference>
<dbReference type="PROSITE" id="PS50987">
    <property type="entry name" value="HTH_ARSR_2"/>
    <property type="match status" value="1"/>
</dbReference>
<dbReference type="GO" id="GO:0003700">
    <property type="term" value="F:DNA-binding transcription factor activity"/>
    <property type="evidence" value="ECO:0007669"/>
    <property type="project" value="InterPro"/>
</dbReference>
<dbReference type="SUPFAM" id="SSF46785">
    <property type="entry name" value="Winged helix' DNA-binding domain"/>
    <property type="match status" value="1"/>
</dbReference>
<gene>
    <name evidence="1" type="ORF">FNA67_11995</name>
</gene>
<dbReference type="PRINTS" id="PR00778">
    <property type="entry name" value="HTHARSR"/>
</dbReference>
<dbReference type="InterPro" id="IPR011991">
    <property type="entry name" value="ArsR-like_HTH"/>
</dbReference>
<accession>A0A5B9DN91</accession>
<dbReference type="InterPro" id="IPR001845">
    <property type="entry name" value="HTH_ArsR_DNA-bd_dom"/>
</dbReference>
<dbReference type="RefSeq" id="WP_049705394.1">
    <property type="nucleotide sequence ID" value="NZ_BMFM01000001.1"/>
</dbReference>
<dbReference type="AlphaFoldDB" id="A0A5B9DN91"/>
<dbReference type="KEGG" id="yti:FNA67_11995"/>
<dbReference type="PANTHER" id="PTHR38600:SF2">
    <property type="entry name" value="SLL0088 PROTEIN"/>
    <property type="match status" value="1"/>
</dbReference>
<dbReference type="EMBL" id="CP041690">
    <property type="protein sequence ID" value="QEE20851.1"/>
    <property type="molecule type" value="Genomic_DNA"/>
</dbReference>
<keyword evidence="2" id="KW-1185">Reference proteome</keyword>
<dbReference type="PANTHER" id="PTHR38600">
    <property type="entry name" value="TRANSCRIPTIONAL REGULATORY PROTEIN"/>
    <property type="match status" value="1"/>
</dbReference>
<dbReference type="NCBIfam" id="NF033788">
    <property type="entry name" value="HTH_metalloreg"/>
    <property type="match status" value="1"/>
</dbReference>
<dbReference type="InterPro" id="IPR036390">
    <property type="entry name" value="WH_DNA-bd_sf"/>
</dbReference>
<dbReference type="InterPro" id="IPR036388">
    <property type="entry name" value="WH-like_DNA-bd_sf"/>
</dbReference>
<dbReference type="OrthoDB" id="9798998at2"/>
<dbReference type="Proteomes" id="UP000321062">
    <property type="component" value="Chromosome"/>
</dbReference>
<reference evidence="1 2" key="1">
    <citation type="journal article" date="2015" name="Int. J. Syst. Evol. Microbiol.">
        <title>Youhaiella tibetensis gen. nov., sp. nov., isolated from subsurface sediment.</title>
        <authorList>
            <person name="Wang Y.X."/>
            <person name="Huang F.Q."/>
            <person name="Nogi Y."/>
            <person name="Pang S.J."/>
            <person name="Wang P.K."/>
            <person name="Lv J."/>
        </authorList>
    </citation>
    <scope>NUCLEOTIDE SEQUENCE [LARGE SCALE GENOMIC DNA]</scope>
    <source>
        <strain evidence="2">fig4</strain>
    </source>
</reference>
<dbReference type="CDD" id="cd00090">
    <property type="entry name" value="HTH_ARSR"/>
    <property type="match status" value="1"/>
</dbReference>
<evidence type="ECO:0000313" key="1">
    <source>
        <dbReference type="EMBL" id="QEE20851.1"/>
    </source>
</evidence>